<sequence>MHVANTRLSIIDEGEGEVVLLLHGYPQSLLTWRHQIPHLSQRARVIAPDWFGWGLSERGFATPARYWDEVGRIGLLLDALDVERCTLVGHDYGGFLGLGFAIQHPDRVDRLSIINSRAHRTFPQPTYAQFAILCAMARVPGLRQLVHQVPLGRLNKALLQRHVRQGCFDDALLDHYVGWMDTAQGRRWMTHFFRYYQMPARRDLDRAIERIVCPTTIIWGDKDPYCPVEIGCDLAARIPGAQMVPIKGADHYVMEQRPDEVLAALTSFLERPVMR</sequence>
<dbReference type="GO" id="GO:0018775">
    <property type="term" value="F:2-hydroxymuconate-semialdehyde hydrolase activity"/>
    <property type="evidence" value="ECO:0007669"/>
    <property type="project" value="UniProtKB-EC"/>
</dbReference>
<dbReference type="InterPro" id="IPR029058">
    <property type="entry name" value="AB_hydrolase_fold"/>
</dbReference>
<protein>
    <submittedName>
        <fullName evidence="2">2-hydroxymuconic semialdehyde hydrolase</fullName>
        <ecNumber evidence="2">3.7.1.9</ecNumber>
    </submittedName>
</protein>
<dbReference type="PRINTS" id="PR00111">
    <property type="entry name" value="ABHYDROLASE"/>
</dbReference>
<dbReference type="STRING" id="1458461.BN1012_Phect1409"/>
<dbReference type="Proteomes" id="UP000032160">
    <property type="component" value="Chromosome I"/>
</dbReference>
<proteinExistence type="predicted"/>
<dbReference type="Gene3D" id="3.40.50.1820">
    <property type="entry name" value="alpha/beta hydrolase"/>
    <property type="match status" value="1"/>
</dbReference>
<dbReference type="PANTHER" id="PTHR43798">
    <property type="entry name" value="MONOACYLGLYCEROL LIPASE"/>
    <property type="match status" value="1"/>
</dbReference>
<evidence type="ECO:0000313" key="2">
    <source>
        <dbReference type="EMBL" id="CDO59623.1"/>
    </source>
</evidence>
<dbReference type="PATRIC" id="fig|1458461.3.peg.1408"/>
<dbReference type="Pfam" id="PF00561">
    <property type="entry name" value="Abhydrolase_1"/>
    <property type="match status" value="1"/>
</dbReference>
<dbReference type="GO" id="GO:0016020">
    <property type="term" value="C:membrane"/>
    <property type="evidence" value="ECO:0007669"/>
    <property type="project" value="TreeGrafter"/>
</dbReference>
<keyword evidence="2" id="KW-0378">Hydrolase</keyword>
<dbReference type="KEGG" id="pect:BN1012_Phect1409"/>
<dbReference type="InterPro" id="IPR000639">
    <property type="entry name" value="Epox_hydrolase-like"/>
</dbReference>
<feature type="domain" description="AB hydrolase-1" evidence="1">
    <location>
        <begin position="18"/>
        <end position="258"/>
    </location>
</feature>
<gene>
    <name evidence="2" type="ORF">BN1012_Phect1409</name>
</gene>
<evidence type="ECO:0000259" key="1">
    <source>
        <dbReference type="Pfam" id="PF00561"/>
    </source>
</evidence>
<dbReference type="InterPro" id="IPR000073">
    <property type="entry name" value="AB_hydrolase_1"/>
</dbReference>
<organism evidence="2 3">
    <name type="scientific">Candidatus Phaeomarinibacter ectocarpi</name>
    <dbReference type="NCBI Taxonomy" id="1458461"/>
    <lineage>
        <taxon>Bacteria</taxon>
        <taxon>Pseudomonadati</taxon>
        <taxon>Pseudomonadota</taxon>
        <taxon>Alphaproteobacteria</taxon>
        <taxon>Hyphomicrobiales</taxon>
        <taxon>Parvibaculaceae</taxon>
        <taxon>Candidatus Phaeomarinibacter</taxon>
    </lineage>
</organism>
<dbReference type="AlphaFoldDB" id="X5M8I3"/>
<dbReference type="EC" id="3.7.1.9" evidence="2"/>
<dbReference type="EMBL" id="HG966617">
    <property type="protein sequence ID" value="CDO59623.1"/>
    <property type="molecule type" value="Genomic_DNA"/>
</dbReference>
<dbReference type="SUPFAM" id="SSF53474">
    <property type="entry name" value="alpha/beta-Hydrolases"/>
    <property type="match status" value="1"/>
</dbReference>
<reference evidence="2 3" key="1">
    <citation type="journal article" date="2014" name="Front. Genet.">
        <title>Genome and metabolic network of "Candidatus Phaeomarinobacter ectocarpi" Ec32, a new candidate genus of Alphaproteobacteria frequently associated with brown algae.</title>
        <authorList>
            <person name="Dittami S.M."/>
            <person name="Barbeyron T."/>
            <person name="Boyen C."/>
            <person name="Cambefort J."/>
            <person name="Collet G."/>
            <person name="Delage L."/>
            <person name="Gobet A."/>
            <person name="Groisillier A."/>
            <person name="Leblanc C."/>
            <person name="Michel G."/>
            <person name="Scornet D."/>
            <person name="Siegel A."/>
            <person name="Tapia J.E."/>
            <person name="Tonon T."/>
        </authorList>
    </citation>
    <scope>NUCLEOTIDE SEQUENCE [LARGE SCALE GENOMIC DNA]</scope>
    <source>
        <strain evidence="2 3">Ec32</strain>
    </source>
</reference>
<accession>X5M8I3</accession>
<dbReference type="InterPro" id="IPR050266">
    <property type="entry name" value="AB_hydrolase_sf"/>
</dbReference>
<dbReference type="HOGENOM" id="CLU_020336_13_3_5"/>
<name>X5M8I3_9HYPH</name>
<dbReference type="PRINTS" id="PR00412">
    <property type="entry name" value="EPOXHYDRLASE"/>
</dbReference>
<evidence type="ECO:0000313" key="3">
    <source>
        <dbReference type="Proteomes" id="UP000032160"/>
    </source>
</evidence>
<keyword evidence="3" id="KW-1185">Reference proteome</keyword>
<dbReference type="PANTHER" id="PTHR43798:SF33">
    <property type="entry name" value="HYDROLASE, PUTATIVE (AFU_ORTHOLOGUE AFUA_2G14860)-RELATED"/>
    <property type="match status" value="1"/>
</dbReference>